<proteinExistence type="predicted"/>
<sequence>MSWMDFVKAWRRYVDGRAPVPSAAPERPPAGDDDAPLEQPLILTVPPPPGADEFTAALRSAGDLLASLQPRFGPTWERLKPRVEAAREAERERLYSAAVLRQVPELLEWAQVDGEGETFLTLAELALQPVLRPFAATLVAGRSLAAWRRPFCPVCGREADVARIRPDNLRFLHCPVCDTEWPVTRLSCVWCGADDPKKVQFFTLEVLEPWRVDTCEVCGGYMKTLDQRSGGPLAMPGVDLFVEDARTLQLDLLAQREGFRRGGRAH</sequence>
<feature type="domain" description="FdhE central" evidence="1">
    <location>
        <begin position="151"/>
        <end position="185"/>
    </location>
</feature>
<dbReference type="Gene3D" id="3.90.1670.10">
    <property type="entry name" value="FdhE-like domain"/>
    <property type="match status" value="1"/>
</dbReference>
<dbReference type="InterPro" id="IPR006452">
    <property type="entry name" value="Formate_DH_accessory"/>
</dbReference>
<accession>A0AA35CL14</accession>
<evidence type="ECO:0000313" key="3">
    <source>
        <dbReference type="Proteomes" id="UP001163687"/>
    </source>
</evidence>
<organism evidence="2 3">
    <name type="scientific">Caldinitratiruptor microaerophilus</name>
    <dbReference type="NCBI Taxonomy" id="671077"/>
    <lineage>
        <taxon>Bacteria</taxon>
        <taxon>Bacillati</taxon>
        <taxon>Bacillota</taxon>
        <taxon>Clostridia</taxon>
        <taxon>Eubacteriales</taxon>
        <taxon>Symbiobacteriaceae</taxon>
        <taxon>Caldinitratiruptor</taxon>
    </lineage>
</organism>
<dbReference type="InterPro" id="IPR024064">
    <property type="entry name" value="FdhE-like_sf"/>
</dbReference>
<evidence type="ECO:0000313" key="2">
    <source>
        <dbReference type="EMBL" id="BDG60474.1"/>
    </source>
</evidence>
<dbReference type="GO" id="GO:0051604">
    <property type="term" value="P:protein maturation"/>
    <property type="evidence" value="ECO:0007669"/>
    <property type="project" value="TreeGrafter"/>
</dbReference>
<keyword evidence="3" id="KW-1185">Reference proteome</keyword>
<dbReference type="Proteomes" id="UP001163687">
    <property type="component" value="Chromosome"/>
</dbReference>
<dbReference type="AlphaFoldDB" id="A0AA35CL14"/>
<reference evidence="2" key="1">
    <citation type="submission" date="2022-03" db="EMBL/GenBank/DDBJ databases">
        <title>Complete genome sequence of Caldinitratiruptor microaerophilus.</title>
        <authorList>
            <person name="Mukaiyama R."/>
            <person name="Nishiyama T."/>
            <person name="Ueda K."/>
        </authorList>
    </citation>
    <scope>NUCLEOTIDE SEQUENCE</scope>
    <source>
        <strain evidence="2">JCM 16183</strain>
    </source>
</reference>
<dbReference type="PANTHER" id="PTHR37689:SF1">
    <property type="entry name" value="PROTEIN FDHE"/>
    <property type="match status" value="1"/>
</dbReference>
<dbReference type="CDD" id="cd16341">
    <property type="entry name" value="FdhE"/>
    <property type="match status" value="1"/>
</dbReference>
<protein>
    <recommendedName>
        <fullName evidence="1">FdhE central domain-containing protein</fullName>
    </recommendedName>
</protein>
<dbReference type="SUPFAM" id="SSF144020">
    <property type="entry name" value="FdhE-like"/>
    <property type="match status" value="1"/>
</dbReference>
<name>A0AA35CL14_9FIRM</name>
<dbReference type="KEGG" id="cmic:caldi_15640"/>
<evidence type="ECO:0000259" key="1">
    <source>
        <dbReference type="Pfam" id="PF24859"/>
    </source>
</evidence>
<dbReference type="PANTHER" id="PTHR37689">
    <property type="entry name" value="PROTEIN FDHE"/>
    <property type="match status" value="1"/>
</dbReference>
<dbReference type="EMBL" id="AP025628">
    <property type="protein sequence ID" value="BDG60474.1"/>
    <property type="molecule type" value="Genomic_DNA"/>
</dbReference>
<gene>
    <name evidence="2" type="ORF">caldi_15640</name>
</gene>
<dbReference type="GO" id="GO:0005829">
    <property type="term" value="C:cytosol"/>
    <property type="evidence" value="ECO:0007669"/>
    <property type="project" value="TreeGrafter"/>
</dbReference>
<dbReference type="GO" id="GO:0008199">
    <property type="term" value="F:ferric iron binding"/>
    <property type="evidence" value="ECO:0007669"/>
    <property type="project" value="TreeGrafter"/>
</dbReference>
<dbReference type="Pfam" id="PF24859">
    <property type="entry name" value="FdhE_central"/>
    <property type="match status" value="1"/>
</dbReference>
<dbReference type="InterPro" id="IPR056797">
    <property type="entry name" value="FdhE_central"/>
</dbReference>